<evidence type="ECO:0000256" key="1">
    <source>
        <dbReference type="SAM" id="MobiDB-lite"/>
    </source>
</evidence>
<reference evidence="3" key="1">
    <citation type="submission" date="2023-03" db="EMBL/GenBank/DDBJ databases">
        <title>Massive genome expansion in bonnet fungi (Mycena s.s.) driven by repeated elements and novel gene families across ecological guilds.</title>
        <authorList>
            <consortium name="Lawrence Berkeley National Laboratory"/>
            <person name="Harder C.B."/>
            <person name="Miyauchi S."/>
            <person name="Viragh M."/>
            <person name="Kuo A."/>
            <person name="Thoen E."/>
            <person name="Andreopoulos B."/>
            <person name="Lu D."/>
            <person name="Skrede I."/>
            <person name="Drula E."/>
            <person name="Henrissat B."/>
            <person name="Morin E."/>
            <person name="Kohler A."/>
            <person name="Barry K."/>
            <person name="LaButti K."/>
            <person name="Morin E."/>
            <person name="Salamov A."/>
            <person name="Lipzen A."/>
            <person name="Mereny Z."/>
            <person name="Hegedus B."/>
            <person name="Baldrian P."/>
            <person name="Stursova M."/>
            <person name="Weitz H."/>
            <person name="Taylor A."/>
            <person name="Grigoriev I.V."/>
            <person name="Nagy L.G."/>
            <person name="Martin F."/>
            <person name="Kauserud H."/>
        </authorList>
    </citation>
    <scope>NUCLEOTIDE SEQUENCE</scope>
    <source>
        <strain evidence="3">CBHHK173m</strain>
    </source>
</reference>
<evidence type="ECO:0000313" key="4">
    <source>
        <dbReference type="Proteomes" id="UP001222325"/>
    </source>
</evidence>
<feature type="compositionally biased region" description="Polar residues" evidence="1">
    <location>
        <begin position="119"/>
        <end position="130"/>
    </location>
</feature>
<evidence type="ECO:0000256" key="2">
    <source>
        <dbReference type="SAM" id="SignalP"/>
    </source>
</evidence>
<feature type="compositionally biased region" description="Basic residues" evidence="1">
    <location>
        <begin position="73"/>
        <end position="96"/>
    </location>
</feature>
<feature type="region of interest" description="Disordered" evidence="1">
    <location>
        <begin position="66"/>
        <end position="130"/>
    </location>
</feature>
<dbReference type="EMBL" id="JARJCN010000012">
    <property type="protein sequence ID" value="KAJ7095705.1"/>
    <property type="molecule type" value="Genomic_DNA"/>
</dbReference>
<proteinExistence type="predicted"/>
<dbReference type="Proteomes" id="UP001222325">
    <property type="component" value="Unassembled WGS sequence"/>
</dbReference>
<evidence type="ECO:0000313" key="3">
    <source>
        <dbReference type="EMBL" id="KAJ7095705.1"/>
    </source>
</evidence>
<organism evidence="3 4">
    <name type="scientific">Mycena belliarum</name>
    <dbReference type="NCBI Taxonomy" id="1033014"/>
    <lineage>
        <taxon>Eukaryota</taxon>
        <taxon>Fungi</taxon>
        <taxon>Dikarya</taxon>
        <taxon>Basidiomycota</taxon>
        <taxon>Agaricomycotina</taxon>
        <taxon>Agaricomycetes</taxon>
        <taxon>Agaricomycetidae</taxon>
        <taxon>Agaricales</taxon>
        <taxon>Marasmiineae</taxon>
        <taxon>Mycenaceae</taxon>
        <taxon>Mycena</taxon>
    </lineage>
</organism>
<name>A0AAD6UE69_9AGAR</name>
<feature type="signal peptide" evidence="2">
    <location>
        <begin position="1"/>
        <end position="23"/>
    </location>
</feature>
<dbReference type="AlphaFoldDB" id="A0AAD6UE69"/>
<accession>A0AAD6UE69</accession>
<gene>
    <name evidence="3" type="ORF">B0H15DRAFT_1019798</name>
</gene>
<keyword evidence="4" id="KW-1185">Reference proteome</keyword>
<protein>
    <submittedName>
        <fullName evidence="3">Uncharacterized protein</fullName>
    </submittedName>
</protein>
<sequence>MRRPAPCPFSKGLCLCHLGIAWAKHVALQNFVPPICRPWGRARSYTKGLKTSRKVLVAVGQALCPPSREARRDRHRTQGRRPGTRPRRAAVARRRAGTSSAASTMFRSWEGGGRRAKRLQSTNSKLLQDN</sequence>
<comment type="caution">
    <text evidence="3">The sequence shown here is derived from an EMBL/GenBank/DDBJ whole genome shotgun (WGS) entry which is preliminary data.</text>
</comment>
<feature type="chain" id="PRO_5042238549" evidence="2">
    <location>
        <begin position="24"/>
        <end position="130"/>
    </location>
</feature>
<keyword evidence="2" id="KW-0732">Signal</keyword>